<feature type="compositionally biased region" description="Basic residues" evidence="1">
    <location>
        <begin position="78"/>
        <end position="89"/>
    </location>
</feature>
<comment type="caution">
    <text evidence="2">The sequence shown here is derived from an EMBL/GenBank/DDBJ whole genome shotgun (WGS) entry which is preliminary data.</text>
</comment>
<gene>
    <name evidence="2" type="ORF">TNIN_223921</name>
</gene>
<dbReference type="AlphaFoldDB" id="A0A8X6YBA8"/>
<accession>A0A8X6YBA8</accession>
<feature type="region of interest" description="Disordered" evidence="1">
    <location>
        <begin position="58"/>
        <end position="89"/>
    </location>
</feature>
<reference evidence="2" key="1">
    <citation type="submission" date="2020-08" db="EMBL/GenBank/DDBJ databases">
        <title>Multicomponent nature underlies the extraordinary mechanical properties of spider dragline silk.</title>
        <authorList>
            <person name="Kono N."/>
            <person name="Nakamura H."/>
            <person name="Mori M."/>
            <person name="Yoshida Y."/>
            <person name="Ohtoshi R."/>
            <person name="Malay A.D."/>
            <person name="Moran D.A.P."/>
            <person name="Tomita M."/>
            <person name="Numata K."/>
            <person name="Arakawa K."/>
        </authorList>
    </citation>
    <scope>NUCLEOTIDE SEQUENCE</scope>
</reference>
<evidence type="ECO:0000256" key="1">
    <source>
        <dbReference type="SAM" id="MobiDB-lite"/>
    </source>
</evidence>
<sequence length="89" mass="9887">MVRNSVNEKKLIDWDRWRGLVISAALEVEAVGRRGVMVSIPVAVHVERASGLSISSIWWDPGPAAARSSRKGNTGGWSRKRSRQSSREM</sequence>
<protein>
    <submittedName>
        <fullName evidence="2">Uncharacterized protein</fullName>
    </submittedName>
</protein>
<evidence type="ECO:0000313" key="3">
    <source>
        <dbReference type="Proteomes" id="UP000886998"/>
    </source>
</evidence>
<name>A0A8X6YBA8_9ARAC</name>
<keyword evidence="3" id="KW-1185">Reference proteome</keyword>
<evidence type="ECO:0000313" key="2">
    <source>
        <dbReference type="EMBL" id="GFY69098.1"/>
    </source>
</evidence>
<organism evidence="2 3">
    <name type="scientific">Trichonephila inaurata madagascariensis</name>
    <dbReference type="NCBI Taxonomy" id="2747483"/>
    <lineage>
        <taxon>Eukaryota</taxon>
        <taxon>Metazoa</taxon>
        <taxon>Ecdysozoa</taxon>
        <taxon>Arthropoda</taxon>
        <taxon>Chelicerata</taxon>
        <taxon>Arachnida</taxon>
        <taxon>Araneae</taxon>
        <taxon>Araneomorphae</taxon>
        <taxon>Entelegynae</taxon>
        <taxon>Araneoidea</taxon>
        <taxon>Nephilidae</taxon>
        <taxon>Trichonephila</taxon>
        <taxon>Trichonephila inaurata</taxon>
    </lineage>
</organism>
<proteinExistence type="predicted"/>
<dbReference type="EMBL" id="BMAV01017448">
    <property type="protein sequence ID" value="GFY69098.1"/>
    <property type="molecule type" value="Genomic_DNA"/>
</dbReference>
<dbReference type="Proteomes" id="UP000886998">
    <property type="component" value="Unassembled WGS sequence"/>
</dbReference>